<keyword evidence="5" id="KW-1185">Reference proteome</keyword>
<feature type="domain" description="Polymerase nucleotidyl transferase" evidence="3">
    <location>
        <begin position="52"/>
        <end position="109"/>
    </location>
</feature>
<dbReference type="CDD" id="cd05400">
    <property type="entry name" value="NT_2-5OAS_ClassI-CCAase"/>
    <property type="match status" value="1"/>
</dbReference>
<dbReference type="InterPro" id="IPR002934">
    <property type="entry name" value="Polymerase_NTP_transf_dom"/>
</dbReference>
<dbReference type="Pfam" id="PF01909">
    <property type="entry name" value="NTP_transf_2"/>
    <property type="match status" value="1"/>
</dbReference>
<dbReference type="Gene3D" id="3.30.460.10">
    <property type="entry name" value="Beta Polymerase, domain 2"/>
    <property type="match status" value="1"/>
</dbReference>
<dbReference type="RefSeq" id="WP_168205247.1">
    <property type="nucleotide sequence ID" value="NZ_CP042913.1"/>
</dbReference>
<evidence type="ECO:0000256" key="1">
    <source>
        <dbReference type="ARBA" id="ARBA00023118"/>
    </source>
</evidence>
<reference evidence="4 5" key="1">
    <citation type="submission" date="2019-08" db="EMBL/GenBank/DDBJ databases">
        <title>Deep-cultivation of Planctomycetes and their phenomic and genomic characterization uncovers novel biology.</title>
        <authorList>
            <person name="Wiegand S."/>
            <person name="Jogler M."/>
            <person name="Boedeker C."/>
            <person name="Pinto D."/>
            <person name="Vollmers J."/>
            <person name="Rivas-Marin E."/>
            <person name="Kohn T."/>
            <person name="Peeters S.H."/>
            <person name="Heuer A."/>
            <person name="Rast P."/>
            <person name="Oberbeckmann S."/>
            <person name="Bunk B."/>
            <person name="Jeske O."/>
            <person name="Meyerdierks A."/>
            <person name="Storesund J.E."/>
            <person name="Kallscheuer N."/>
            <person name="Luecker S."/>
            <person name="Lage O.M."/>
            <person name="Pohl T."/>
            <person name="Merkel B.J."/>
            <person name="Hornburger P."/>
            <person name="Mueller R.-W."/>
            <person name="Bruemmer F."/>
            <person name="Labrenz M."/>
            <person name="Spormann A.M."/>
            <person name="Op den Camp H."/>
            <person name="Overmann J."/>
            <person name="Amann R."/>
            <person name="Jetten M.S.M."/>
            <person name="Mascher T."/>
            <person name="Medema M.H."/>
            <person name="Devos D.P."/>
            <person name="Kaster A.-K."/>
            <person name="Ovreas L."/>
            <person name="Rohde M."/>
            <person name="Galperin M.Y."/>
            <person name="Jogler C."/>
        </authorList>
    </citation>
    <scope>NUCLEOTIDE SEQUENCE [LARGE SCALE GENOMIC DNA]</scope>
    <source>
        <strain evidence="4 5">Pr1d</strain>
    </source>
</reference>
<dbReference type="GO" id="GO:0051607">
    <property type="term" value="P:defense response to virus"/>
    <property type="evidence" value="ECO:0007669"/>
    <property type="project" value="UniProtKB-KW"/>
</dbReference>
<dbReference type="SUPFAM" id="SSF81301">
    <property type="entry name" value="Nucleotidyltransferase"/>
    <property type="match status" value="1"/>
</dbReference>
<dbReference type="AlphaFoldDB" id="A0A5B9Q9U7"/>
<sequence>MRDQFIKHTDLVSFADSSVNLKREDAKEYRDQVNRLRSMLEGFIAENPDVGLRKMLLSGSLAKGTALKSLNDIDVAVHVTSPDAPTGEADLLDWLIEELRKVYPNMNADQISRGNHCVRISFRGSGLDVDVVPIYEIKDDPLDRGYLYASDSGQRVLTSIPMHLEFIRTRKRTCENHYAQMIRFAKFWSSKRKAAIGPSFRCKSYLLELVMASQLDSGAVFSNYPDALEEFFAYIVKSQLADQIAFTDFFRASEIPRRGQNPIEVLDPVNLDNSIVADYTTNDRARLVEQAEEALDAISEARHATTKGRAVECWKEVFGPTFKV</sequence>
<evidence type="ECO:0000256" key="2">
    <source>
        <dbReference type="SAM" id="Coils"/>
    </source>
</evidence>
<protein>
    <recommendedName>
        <fullName evidence="3">Polymerase nucleotidyl transferase domain-containing protein</fullName>
    </recommendedName>
</protein>
<organism evidence="4 5">
    <name type="scientific">Bythopirellula goksoeyrii</name>
    <dbReference type="NCBI Taxonomy" id="1400387"/>
    <lineage>
        <taxon>Bacteria</taxon>
        <taxon>Pseudomonadati</taxon>
        <taxon>Planctomycetota</taxon>
        <taxon>Planctomycetia</taxon>
        <taxon>Pirellulales</taxon>
        <taxon>Lacipirellulaceae</taxon>
        <taxon>Bythopirellula</taxon>
    </lineage>
</organism>
<keyword evidence="2" id="KW-0175">Coiled coil</keyword>
<gene>
    <name evidence="4" type="ORF">Pr1d_31300</name>
</gene>
<evidence type="ECO:0000313" key="4">
    <source>
        <dbReference type="EMBL" id="QEG35824.1"/>
    </source>
</evidence>
<dbReference type="NCBIfam" id="NF041116">
    <property type="entry name" value="CBASS_cyclase_a"/>
    <property type="match status" value="1"/>
</dbReference>
<dbReference type="Gene3D" id="1.10.1410.20">
    <property type="entry name" value="2'-5'-oligoadenylate synthetase 1, domain 2"/>
    <property type="match status" value="1"/>
</dbReference>
<evidence type="ECO:0000313" key="5">
    <source>
        <dbReference type="Proteomes" id="UP000323917"/>
    </source>
</evidence>
<accession>A0A5B9Q9U7</accession>
<dbReference type="Proteomes" id="UP000323917">
    <property type="component" value="Chromosome"/>
</dbReference>
<proteinExistence type="predicted"/>
<evidence type="ECO:0000259" key="3">
    <source>
        <dbReference type="Pfam" id="PF01909"/>
    </source>
</evidence>
<name>A0A5B9Q9U7_9BACT</name>
<dbReference type="KEGG" id="bgok:Pr1d_31300"/>
<feature type="coiled-coil region" evidence="2">
    <location>
        <begin position="19"/>
        <end position="46"/>
    </location>
</feature>
<dbReference type="InterPro" id="IPR043519">
    <property type="entry name" value="NT_sf"/>
</dbReference>
<dbReference type="InterPro" id="IPR006116">
    <property type="entry name" value="NT_2-5OAS_ClassI-CCAase"/>
</dbReference>
<dbReference type="InterPro" id="IPR053445">
    <property type="entry name" value="CBASS_cN_synthase"/>
</dbReference>
<keyword evidence="1" id="KW-0051">Antiviral defense</keyword>
<dbReference type="EMBL" id="CP042913">
    <property type="protein sequence ID" value="QEG35824.1"/>
    <property type="molecule type" value="Genomic_DNA"/>
</dbReference>
<dbReference type="GO" id="GO:0016779">
    <property type="term" value="F:nucleotidyltransferase activity"/>
    <property type="evidence" value="ECO:0007669"/>
    <property type="project" value="InterPro"/>
</dbReference>